<comment type="caution">
    <text evidence="9">The sequence shown here is derived from an EMBL/GenBank/DDBJ whole genome shotgun (WGS) entry which is preliminary data.</text>
</comment>
<dbReference type="SUPFAM" id="SSF103473">
    <property type="entry name" value="MFS general substrate transporter"/>
    <property type="match status" value="1"/>
</dbReference>
<dbReference type="RefSeq" id="WP_344267189.1">
    <property type="nucleotide sequence ID" value="NZ_BAAAMR010000024.1"/>
</dbReference>
<evidence type="ECO:0000256" key="5">
    <source>
        <dbReference type="ARBA" id="ARBA00022989"/>
    </source>
</evidence>
<gene>
    <name evidence="9" type="ORF">GCM10009727_31930</name>
</gene>
<evidence type="ECO:0000256" key="2">
    <source>
        <dbReference type="ARBA" id="ARBA00022448"/>
    </source>
</evidence>
<dbReference type="PROSITE" id="PS50850">
    <property type="entry name" value="MFS"/>
    <property type="match status" value="1"/>
</dbReference>
<dbReference type="PANTHER" id="PTHR43045:SF1">
    <property type="entry name" value="SHIKIMATE TRANSPORTER"/>
    <property type="match status" value="1"/>
</dbReference>
<feature type="transmembrane region" description="Helical" evidence="7">
    <location>
        <begin position="407"/>
        <end position="428"/>
    </location>
</feature>
<reference evidence="10" key="1">
    <citation type="journal article" date="2019" name="Int. J. Syst. Evol. Microbiol.">
        <title>The Global Catalogue of Microorganisms (GCM) 10K type strain sequencing project: providing services to taxonomists for standard genome sequencing and annotation.</title>
        <authorList>
            <consortium name="The Broad Institute Genomics Platform"/>
            <consortium name="The Broad Institute Genome Sequencing Center for Infectious Disease"/>
            <person name="Wu L."/>
            <person name="Ma J."/>
        </authorList>
    </citation>
    <scope>NUCLEOTIDE SEQUENCE [LARGE SCALE GENOMIC DNA]</scope>
    <source>
        <strain evidence="10">JCM 13850</strain>
    </source>
</reference>
<feature type="transmembrane region" description="Helical" evidence="7">
    <location>
        <begin position="197"/>
        <end position="216"/>
    </location>
</feature>
<dbReference type="PROSITE" id="PS00217">
    <property type="entry name" value="SUGAR_TRANSPORT_2"/>
    <property type="match status" value="1"/>
</dbReference>
<evidence type="ECO:0000313" key="10">
    <source>
        <dbReference type="Proteomes" id="UP001501020"/>
    </source>
</evidence>
<keyword evidence="3" id="KW-1003">Cell membrane</keyword>
<proteinExistence type="predicted"/>
<evidence type="ECO:0000256" key="6">
    <source>
        <dbReference type="ARBA" id="ARBA00023136"/>
    </source>
</evidence>
<organism evidence="9 10">
    <name type="scientific">Actinomadura napierensis</name>
    <dbReference type="NCBI Taxonomy" id="267854"/>
    <lineage>
        <taxon>Bacteria</taxon>
        <taxon>Bacillati</taxon>
        <taxon>Actinomycetota</taxon>
        <taxon>Actinomycetes</taxon>
        <taxon>Streptosporangiales</taxon>
        <taxon>Thermomonosporaceae</taxon>
        <taxon>Actinomadura</taxon>
    </lineage>
</organism>
<keyword evidence="2" id="KW-0813">Transport</keyword>
<dbReference type="EMBL" id="BAAAMR010000024">
    <property type="protein sequence ID" value="GAA2136920.1"/>
    <property type="molecule type" value="Genomic_DNA"/>
</dbReference>
<dbReference type="InterPro" id="IPR011701">
    <property type="entry name" value="MFS"/>
</dbReference>
<feature type="transmembrane region" description="Helical" evidence="7">
    <location>
        <begin position="122"/>
        <end position="142"/>
    </location>
</feature>
<accession>A0ABP5KSZ8</accession>
<evidence type="ECO:0000256" key="1">
    <source>
        <dbReference type="ARBA" id="ARBA00004651"/>
    </source>
</evidence>
<dbReference type="PANTHER" id="PTHR43045">
    <property type="entry name" value="SHIKIMATE TRANSPORTER"/>
    <property type="match status" value="1"/>
</dbReference>
<evidence type="ECO:0000256" key="7">
    <source>
        <dbReference type="SAM" id="Phobius"/>
    </source>
</evidence>
<dbReference type="InterPro" id="IPR036259">
    <property type="entry name" value="MFS_trans_sf"/>
</dbReference>
<keyword evidence="4 7" id="KW-0812">Transmembrane</keyword>
<dbReference type="InterPro" id="IPR005829">
    <property type="entry name" value="Sugar_transporter_CS"/>
</dbReference>
<dbReference type="Pfam" id="PF07690">
    <property type="entry name" value="MFS_1"/>
    <property type="match status" value="1"/>
</dbReference>
<dbReference type="CDD" id="cd17369">
    <property type="entry name" value="MFS_ShiA_like"/>
    <property type="match status" value="1"/>
</dbReference>
<protein>
    <submittedName>
        <fullName evidence="9">MFS transporter</fullName>
    </submittedName>
</protein>
<keyword evidence="5 7" id="KW-1133">Transmembrane helix</keyword>
<keyword evidence="10" id="KW-1185">Reference proteome</keyword>
<evidence type="ECO:0000313" key="9">
    <source>
        <dbReference type="EMBL" id="GAA2136920.1"/>
    </source>
</evidence>
<keyword evidence="6 7" id="KW-0472">Membrane</keyword>
<comment type="subcellular location">
    <subcellularLocation>
        <location evidence="1">Cell membrane</location>
        <topology evidence="1">Multi-pass membrane protein</topology>
    </subcellularLocation>
</comment>
<feature type="transmembrane region" description="Helical" evidence="7">
    <location>
        <begin position="285"/>
        <end position="305"/>
    </location>
</feature>
<dbReference type="Gene3D" id="1.20.1250.20">
    <property type="entry name" value="MFS general substrate transporter like domains"/>
    <property type="match status" value="2"/>
</dbReference>
<name>A0ABP5KSZ8_9ACTN</name>
<feature type="transmembrane region" description="Helical" evidence="7">
    <location>
        <begin position="381"/>
        <end position="401"/>
    </location>
</feature>
<feature type="transmembrane region" description="Helical" evidence="7">
    <location>
        <begin position="62"/>
        <end position="86"/>
    </location>
</feature>
<feature type="domain" description="Major facilitator superfamily (MFS) profile" evidence="8">
    <location>
        <begin position="25"/>
        <end position="432"/>
    </location>
</feature>
<evidence type="ECO:0000256" key="4">
    <source>
        <dbReference type="ARBA" id="ARBA00022692"/>
    </source>
</evidence>
<evidence type="ECO:0000259" key="8">
    <source>
        <dbReference type="PROSITE" id="PS50850"/>
    </source>
</evidence>
<sequence>MASDPGGAGTARAAGGERRRQVRLAAVSSVIGTSIEWYDFFLYNTAAAIVFKDVFFPESSDYAGTLSAFATYAVGFAARPVGAAIFGHWGDRLGRKAMLIVTLVLMGISSALIGVLPGTDSIGAAAPVLLVVLRVLQGIAVGGEWSGSVLLSMEWGDQKKRGLMASLPQIGVPIGLILGTGMMTAIALSADKAFNDWAWRVPFLFSLVLVAVGLFVRVRVMETPLFAEVVEKREVSRVPVAEVVRRYPKEILLSALLRCSEQMPFYIFTSFALTYIHKDLGMKQGLALSAVTAAAVLELFTIPAAGHLGDRVGGRRVYAVGSLLIAVFAFPYFGLVNTESAALVVIAVVVAQIPHAVQYGPQASLIAESFPTRLRYGGAGIGYQLASVIAGGPAPLLATWLLHDYGWWAIAVAMIVSSVLTLGALALLPDPRRAGAVREAGAPA</sequence>
<feature type="transmembrane region" description="Helical" evidence="7">
    <location>
        <begin position="98"/>
        <end position="116"/>
    </location>
</feature>
<feature type="transmembrane region" description="Helical" evidence="7">
    <location>
        <begin position="163"/>
        <end position="185"/>
    </location>
</feature>
<dbReference type="Proteomes" id="UP001501020">
    <property type="component" value="Unassembled WGS sequence"/>
</dbReference>
<feature type="transmembrane region" description="Helical" evidence="7">
    <location>
        <begin position="317"/>
        <end position="335"/>
    </location>
</feature>
<evidence type="ECO:0000256" key="3">
    <source>
        <dbReference type="ARBA" id="ARBA00022475"/>
    </source>
</evidence>
<dbReference type="InterPro" id="IPR020846">
    <property type="entry name" value="MFS_dom"/>
</dbReference>